<protein>
    <submittedName>
        <fullName evidence="3">Putative secreted protein</fullName>
    </submittedName>
</protein>
<name>A0A2M4DF18_ANODA</name>
<dbReference type="EMBL" id="GGFL01012004">
    <property type="protein sequence ID" value="MBW76182.1"/>
    <property type="molecule type" value="Transcribed_RNA"/>
</dbReference>
<feature type="signal peptide" evidence="2">
    <location>
        <begin position="1"/>
        <end position="21"/>
    </location>
</feature>
<organism evidence="3">
    <name type="scientific">Anopheles darlingi</name>
    <name type="common">Mosquito</name>
    <dbReference type="NCBI Taxonomy" id="43151"/>
    <lineage>
        <taxon>Eukaryota</taxon>
        <taxon>Metazoa</taxon>
        <taxon>Ecdysozoa</taxon>
        <taxon>Arthropoda</taxon>
        <taxon>Hexapoda</taxon>
        <taxon>Insecta</taxon>
        <taxon>Pterygota</taxon>
        <taxon>Neoptera</taxon>
        <taxon>Endopterygota</taxon>
        <taxon>Diptera</taxon>
        <taxon>Nematocera</taxon>
        <taxon>Culicoidea</taxon>
        <taxon>Culicidae</taxon>
        <taxon>Anophelinae</taxon>
        <taxon>Anopheles</taxon>
    </lineage>
</organism>
<feature type="chain" id="PRO_5014992835" evidence="2">
    <location>
        <begin position="22"/>
        <end position="74"/>
    </location>
</feature>
<proteinExistence type="predicted"/>
<evidence type="ECO:0000313" key="3">
    <source>
        <dbReference type="EMBL" id="MBW76182.1"/>
    </source>
</evidence>
<keyword evidence="2" id="KW-0732">Signal</keyword>
<reference evidence="3" key="1">
    <citation type="submission" date="2018-01" db="EMBL/GenBank/DDBJ databases">
        <title>An insight into the sialome of Amazonian anophelines.</title>
        <authorList>
            <person name="Ribeiro J.M."/>
            <person name="Scarpassa V."/>
            <person name="Calvo E."/>
        </authorList>
    </citation>
    <scope>NUCLEOTIDE SEQUENCE</scope>
</reference>
<sequence length="74" mass="7816">MATMTRMSVVVVVVVVGGVVAKDDENYHYYCPASRPSATPVPGTRVSASHINSSFSGVDSLSRERARPSSLTSS</sequence>
<accession>A0A2M4DF18</accession>
<dbReference type="AlphaFoldDB" id="A0A2M4DF18"/>
<feature type="region of interest" description="Disordered" evidence="1">
    <location>
        <begin position="54"/>
        <end position="74"/>
    </location>
</feature>
<evidence type="ECO:0000256" key="2">
    <source>
        <dbReference type="SAM" id="SignalP"/>
    </source>
</evidence>
<evidence type="ECO:0000256" key="1">
    <source>
        <dbReference type="SAM" id="MobiDB-lite"/>
    </source>
</evidence>